<comment type="caution">
    <text evidence="5">The sequence shown here is derived from an EMBL/GenBank/DDBJ whole genome shotgun (WGS) entry which is preliminary data.</text>
</comment>
<dbReference type="AlphaFoldDB" id="A0A6A4V097"/>
<feature type="transmembrane region" description="Helical" evidence="4">
    <location>
        <begin position="38"/>
        <end position="55"/>
    </location>
</feature>
<feature type="transmembrane region" description="Helical" evidence="4">
    <location>
        <begin position="78"/>
        <end position="105"/>
    </location>
</feature>
<gene>
    <name evidence="5" type="ORF">FJT64_012223</name>
</gene>
<dbReference type="PANTHER" id="PTHR10582:SF2">
    <property type="entry name" value="INACTIVE"/>
    <property type="match status" value="1"/>
</dbReference>
<evidence type="ECO:0000256" key="2">
    <source>
        <dbReference type="SAM" id="Coils"/>
    </source>
</evidence>
<dbReference type="GO" id="GO:0098703">
    <property type="term" value="P:calcium ion import across plasma membrane"/>
    <property type="evidence" value="ECO:0007669"/>
    <property type="project" value="TreeGrafter"/>
</dbReference>
<organism evidence="5 6">
    <name type="scientific">Amphibalanus amphitrite</name>
    <name type="common">Striped barnacle</name>
    <name type="synonym">Balanus amphitrite</name>
    <dbReference type="NCBI Taxonomy" id="1232801"/>
    <lineage>
        <taxon>Eukaryota</taxon>
        <taxon>Metazoa</taxon>
        <taxon>Ecdysozoa</taxon>
        <taxon>Arthropoda</taxon>
        <taxon>Crustacea</taxon>
        <taxon>Multicrustacea</taxon>
        <taxon>Cirripedia</taxon>
        <taxon>Thoracica</taxon>
        <taxon>Thoracicalcarea</taxon>
        <taxon>Balanomorpha</taxon>
        <taxon>Balanoidea</taxon>
        <taxon>Balanidae</taxon>
        <taxon>Amphibalaninae</taxon>
        <taxon>Amphibalanus</taxon>
    </lineage>
</organism>
<feature type="coiled-coil region" evidence="2">
    <location>
        <begin position="249"/>
        <end position="282"/>
    </location>
</feature>
<keyword evidence="4" id="KW-0472">Membrane</keyword>
<evidence type="ECO:0000313" key="5">
    <source>
        <dbReference type="EMBL" id="KAF0289577.1"/>
    </source>
</evidence>
<reference evidence="5 6" key="1">
    <citation type="submission" date="2019-07" db="EMBL/GenBank/DDBJ databases">
        <title>Draft genome assembly of a fouling barnacle, Amphibalanus amphitrite (Darwin, 1854): The first reference genome for Thecostraca.</title>
        <authorList>
            <person name="Kim W."/>
        </authorList>
    </citation>
    <scope>NUCLEOTIDE SEQUENCE [LARGE SCALE GENOMIC DNA]</scope>
    <source>
        <strain evidence="5">SNU_AA5</strain>
        <tissue evidence="5">Soma without cirri and trophi</tissue>
    </source>
</reference>
<keyword evidence="2" id="KW-0175">Coiled coil</keyword>
<keyword evidence="4" id="KW-1133">Transmembrane helix</keyword>
<protein>
    <recommendedName>
        <fullName evidence="7">Transient receptor potential channel pyrexia</fullName>
    </recommendedName>
</protein>
<accession>A0A6A4V097</accession>
<evidence type="ECO:0000256" key="1">
    <source>
        <dbReference type="ARBA" id="ARBA00022737"/>
    </source>
</evidence>
<proteinExistence type="predicted"/>
<dbReference type="GO" id="GO:0005886">
    <property type="term" value="C:plasma membrane"/>
    <property type="evidence" value="ECO:0007669"/>
    <property type="project" value="TreeGrafter"/>
</dbReference>
<name>A0A6A4V097_AMPAM</name>
<dbReference type="EMBL" id="VIIS01002025">
    <property type="protein sequence ID" value="KAF0289577.1"/>
    <property type="molecule type" value="Genomic_DNA"/>
</dbReference>
<dbReference type="InterPro" id="IPR024862">
    <property type="entry name" value="TRPV"/>
</dbReference>
<evidence type="ECO:0000256" key="3">
    <source>
        <dbReference type="SAM" id="MobiDB-lite"/>
    </source>
</evidence>
<evidence type="ECO:0008006" key="7">
    <source>
        <dbReference type="Google" id="ProtNLM"/>
    </source>
</evidence>
<feature type="transmembrane region" description="Helical" evidence="4">
    <location>
        <begin position="6"/>
        <end position="26"/>
    </location>
</feature>
<dbReference type="GO" id="GO:0005216">
    <property type="term" value="F:monoatomic ion channel activity"/>
    <property type="evidence" value="ECO:0007669"/>
    <property type="project" value="InterPro"/>
</dbReference>
<sequence>MRKMVRYLLVYLPILIGFGLAFFVLLKKDVKQQRASVFRGDLMIMTIAAMFIGAVDVDQVTASEGSEYKAWLWSPAEYVVRIAIFLFFLLAVPVVMMNMLLALTISDSNQFLSRGSSEYLRHTASLTAVSQRAVFSLFRCVQALQDRLPSRLGCLASVLLCVKWRSVLPRQFDDGSSTVTLVVCPAKDNDSRARVTVYGSKRRYSVHRSLWCDLNSIVQERETAEAAQTVTERRPLSDPPQPGALQTPSDHLRKALELQEALAQQLEETKKLTNHLGELSQEILKRLDNADNKLPANRSAAADH</sequence>
<dbReference type="Proteomes" id="UP000440578">
    <property type="component" value="Unassembled WGS sequence"/>
</dbReference>
<keyword evidence="1" id="KW-0677">Repeat</keyword>
<keyword evidence="6" id="KW-1185">Reference proteome</keyword>
<evidence type="ECO:0000256" key="4">
    <source>
        <dbReference type="SAM" id="Phobius"/>
    </source>
</evidence>
<keyword evidence="4" id="KW-0812">Transmembrane</keyword>
<feature type="region of interest" description="Disordered" evidence="3">
    <location>
        <begin position="225"/>
        <end position="248"/>
    </location>
</feature>
<evidence type="ECO:0000313" key="6">
    <source>
        <dbReference type="Proteomes" id="UP000440578"/>
    </source>
</evidence>
<dbReference type="OrthoDB" id="7770266at2759"/>
<dbReference type="PANTHER" id="PTHR10582">
    <property type="entry name" value="TRANSIENT RECEPTOR POTENTIAL ION CHANNEL PROTEIN"/>
    <property type="match status" value="1"/>
</dbReference>